<keyword evidence="4" id="KW-0813">Transport</keyword>
<dbReference type="EC" id="2.1.1.-" evidence="4"/>
<evidence type="ECO:0000313" key="7">
    <source>
        <dbReference type="Proteomes" id="UP000245942"/>
    </source>
</evidence>
<evidence type="ECO:0000256" key="3">
    <source>
        <dbReference type="ARBA" id="ARBA00022691"/>
    </source>
</evidence>
<feature type="region of interest" description="Disordered" evidence="5">
    <location>
        <begin position="100"/>
        <end position="132"/>
    </location>
</feature>
<evidence type="ECO:0000313" key="6">
    <source>
        <dbReference type="EMBL" id="PWN18398.1"/>
    </source>
</evidence>
<dbReference type="EMBL" id="KZ819336">
    <property type="protein sequence ID" value="PWN18398.1"/>
    <property type="molecule type" value="Genomic_DNA"/>
</dbReference>
<dbReference type="STRING" id="1684307.A0A316U0L5"/>
<name>A0A316U0L5_9BASI</name>
<dbReference type="SUPFAM" id="SSF53335">
    <property type="entry name" value="S-adenosyl-L-methionine-dependent methyltransferases"/>
    <property type="match status" value="1"/>
</dbReference>
<dbReference type="Proteomes" id="UP000245942">
    <property type="component" value="Unassembled WGS sequence"/>
</dbReference>
<keyword evidence="1 4" id="KW-0489">Methyltransferase</keyword>
<feature type="compositionally biased region" description="Acidic residues" evidence="5">
    <location>
        <begin position="100"/>
        <end position="118"/>
    </location>
</feature>
<dbReference type="GO" id="GO:0016192">
    <property type="term" value="P:vesicle-mediated transport"/>
    <property type="evidence" value="ECO:0007669"/>
    <property type="project" value="UniProtKB-UniRule"/>
</dbReference>
<evidence type="ECO:0000256" key="2">
    <source>
        <dbReference type="ARBA" id="ARBA00022679"/>
    </source>
</evidence>
<keyword evidence="7" id="KW-1185">Reference proteome</keyword>
<keyword evidence="2 4" id="KW-0808">Transferase</keyword>
<proteinExistence type="inferred from homology"/>
<evidence type="ECO:0000256" key="5">
    <source>
        <dbReference type="SAM" id="MobiDB-lite"/>
    </source>
</evidence>
<dbReference type="Gene3D" id="3.40.50.150">
    <property type="entry name" value="Vaccinia Virus protein VP39"/>
    <property type="match status" value="1"/>
</dbReference>
<sequence length="317" mass="33826">MAAATAAAEARDTSSELPSSKLGTQEYWDSVYQREVSNFASDGDRGEVWFGQEAAKSMLEYLRSHYSASSSATSSSSSPTILDVGTGNGHLLFSLCGVKDDEDESDESDEDEDDDEEKLDGKDGSGARSSRNQLITSPDYMCGCDYSAASVQLCKDIAASVQGSTQAEVGKIRWEECDVLKDGDVKQLKEMAGRIRGEESSRDGWDIVLDKGTLDAIALASSAPSAGTTPLNTYLSALGTLTTPGGLFLITSCNFTAEELVAKLTQPRAQAQVDQTGSGPATAAFEHLETLPAKRQFMFGGKKGSTTVCVAFRRLRE</sequence>
<feature type="region of interest" description="Disordered" evidence="5">
    <location>
        <begin position="1"/>
        <end position="25"/>
    </location>
</feature>
<dbReference type="HAMAP" id="MF_03188">
    <property type="entry name" value="Methyltr_EFM4"/>
    <property type="match status" value="1"/>
</dbReference>
<protein>
    <recommendedName>
        <fullName evidence="4">Protein-lysine N-methyltransferase EFM4</fullName>
        <ecNumber evidence="4">2.1.1.-</ecNumber>
    </recommendedName>
    <alternativeName>
        <fullName evidence="4">Elongation factor methyltransferase 4</fullName>
    </alternativeName>
</protein>
<dbReference type="GO" id="GO:0005737">
    <property type="term" value="C:cytoplasm"/>
    <property type="evidence" value="ECO:0007669"/>
    <property type="project" value="UniProtKB-SubCell"/>
</dbReference>
<comment type="function">
    <text evidence="4">S-adenosyl-L-methionine-dependent protein-lysine N-methyltransferase that mono- and dimethylates elongation factor 1-alpha at 'Lys-316'. May play a role in intracellular transport.</text>
</comment>
<gene>
    <name evidence="4" type="primary">EFM4</name>
    <name evidence="6" type="ORF">BCV69DRAFT_285023</name>
</gene>
<comment type="subcellular location">
    <subcellularLocation>
        <location evidence="4">Cytoplasm</location>
    </subcellularLocation>
</comment>
<dbReference type="InterPro" id="IPR029063">
    <property type="entry name" value="SAM-dependent_MTases_sf"/>
</dbReference>
<dbReference type="GO" id="GO:0032259">
    <property type="term" value="P:methylation"/>
    <property type="evidence" value="ECO:0007669"/>
    <property type="project" value="UniProtKB-KW"/>
</dbReference>
<keyword evidence="3 4" id="KW-0949">S-adenosyl-L-methionine</keyword>
<dbReference type="GO" id="GO:0016279">
    <property type="term" value="F:protein-lysine N-methyltransferase activity"/>
    <property type="evidence" value="ECO:0007669"/>
    <property type="project" value="UniProtKB-UniRule"/>
</dbReference>
<evidence type="ECO:0000256" key="1">
    <source>
        <dbReference type="ARBA" id="ARBA00022603"/>
    </source>
</evidence>
<comment type="similarity">
    <text evidence="4">Belongs to the class I-like SAM-binding methyltransferase superfamily. EFM4 family.</text>
</comment>
<dbReference type="PANTHER" id="PTHR12843">
    <property type="entry name" value="PROTEIN-LYSINE N-METHYLTRANSFERASE METTL10"/>
    <property type="match status" value="1"/>
</dbReference>
<evidence type="ECO:0000256" key="4">
    <source>
        <dbReference type="HAMAP-Rule" id="MF_03188"/>
    </source>
</evidence>
<reference evidence="6 7" key="1">
    <citation type="journal article" date="2018" name="Mol. Biol. Evol.">
        <title>Broad Genomic Sampling Reveals a Smut Pathogenic Ancestry of the Fungal Clade Ustilaginomycotina.</title>
        <authorList>
            <person name="Kijpornyongpan T."/>
            <person name="Mondo S.J."/>
            <person name="Barry K."/>
            <person name="Sandor L."/>
            <person name="Lee J."/>
            <person name="Lipzen A."/>
            <person name="Pangilinan J."/>
            <person name="LaButti K."/>
            <person name="Hainaut M."/>
            <person name="Henrissat B."/>
            <person name="Grigoriev I.V."/>
            <person name="Spatafora J.W."/>
            <person name="Aime M.C."/>
        </authorList>
    </citation>
    <scope>NUCLEOTIDE SEQUENCE [LARGE SCALE GENOMIC DNA]</scope>
    <source>
        <strain evidence="6 7">MCA 4718</strain>
    </source>
</reference>
<dbReference type="InterPro" id="IPR026635">
    <property type="entry name" value="Efm4/METTL10"/>
</dbReference>
<dbReference type="OrthoDB" id="10069295at2759"/>
<accession>A0A316U0L5</accession>
<dbReference type="PANTHER" id="PTHR12843:SF5">
    <property type="entry name" value="EEF1A LYSINE METHYLTRANSFERASE 2"/>
    <property type="match status" value="1"/>
</dbReference>
<organism evidence="6 7">
    <name type="scientific">Pseudomicrostroma glucosiphilum</name>
    <dbReference type="NCBI Taxonomy" id="1684307"/>
    <lineage>
        <taxon>Eukaryota</taxon>
        <taxon>Fungi</taxon>
        <taxon>Dikarya</taxon>
        <taxon>Basidiomycota</taxon>
        <taxon>Ustilaginomycotina</taxon>
        <taxon>Exobasidiomycetes</taxon>
        <taxon>Microstromatales</taxon>
        <taxon>Microstromatales incertae sedis</taxon>
        <taxon>Pseudomicrostroma</taxon>
    </lineage>
</organism>
<keyword evidence="4" id="KW-0963">Cytoplasm</keyword>
<dbReference type="AlphaFoldDB" id="A0A316U0L5"/>